<evidence type="ECO:0000256" key="1">
    <source>
        <dbReference type="ARBA" id="ARBA00022801"/>
    </source>
</evidence>
<protein>
    <submittedName>
        <fullName evidence="5">Glycoside hydrolase family 3 C-terminal domain-containing protein</fullName>
    </submittedName>
</protein>
<dbReference type="GO" id="GO:0016787">
    <property type="term" value="F:hydrolase activity"/>
    <property type="evidence" value="ECO:0007669"/>
    <property type="project" value="UniProtKB-KW"/>
</dbReference>
<dbReference type="InterPro" id="IPR051915">
    <property type="entry name" value="Cellulose_Degrad_GH3"/>
</dbReference>
<dbReference type="Gene3D" id="2.60.120.430">
    <property type="entry name" value="Galactose-binding lectin"/>
    <property type="match status" value="1"/>
</dbReference>
<dbReference type="EMBL" id="JAFEUM010000004">
    <property type="protein sequence ID" value="MBM7037231.1"/>
    <property type="molecule type" value="Genomic_DNA"/>
</dbReference>
<comment type="caution">
    <text evidence="5">The sequence shown here is derived from an EMBL/GenBank/DDBJ whole genome shotgun (WGS) entry which is preliminary data.</text>
</comment>
<dbReference type="SUPFAM" id="SSF51445">
    <property type="entry name" value="(Trans)glycosidases"/>
    <property type="match status" value="1"/>
</dbReference>
<proteinExistence type="predicted"/>
<accession>A0ABS2HMX3</accession>
<dbReference type="Pfam" id="PF01915">
    <property type="entry name" value="Glyco_hydro_3_C"/>
    <property type="match status" value="1"/>
</dbReference>
<evidence type="ECO:0000259" key="2">
    <source>
        <dbReference type="Pfam" id="PF00933"/>
    </source>
</evidence>
<dbReference type="SUPFAM" id="SSF52279">
    <property type="entry name" value="Beta-D-glucan exohydrolase, C-terminal domain"/>
    <property type="match status" value="1"/>
</dbReference>
<dbReference type="PANTHER" id="PTHR30620">
    <property type="entry name" value="PERIPLASMIC BETA-GLUCOSIDASE-RELATED"/>
    <property type="match status" value="1"/>
</dbReference>
<dbReference type="InterPro" id="IPR001764">
    <property type="entry name" value="Glyco_hydro_3_N"/>
</dbReference>
<organism evidence="5 6">
    <name type="scientific">Vibrio ulleungensis</name>
    <dbReference type="NCBI Taxonomy" id="2807619"/>
    <lineage>
        <taxon>Bacteria</taxon>
        <taxon>Pseudomonadati</taxon>
        <taxon>Pseudomonadota</taxon>
        <taxon>Gammaproteobacteria</taxon>
        <taxon>Vibrionales</taxon>
        <taxon>Vibrionaceae</taxon>
        <taxon>Vibrio</taxon>
    </lineage>
</organism>
<reference evidence="5 6" key="1">
    <citation type="submission" date="2021-02" db="EMBL/GenBank/DDBJ databases">
        <authorList>
            <person name="Park J.-S."/>
        </authorList>
    </citation>
    <scope>NUCLEOTIDE SEQUENCE [LARGE SCALE GENOMIC DNA]</scope>
    <source>
        <strain evidence="5 6">188UL20-2</strain>
    </source>
</reference>
<dbReference type="Pfam" id="PF00933">
    <property type="entry name" value="Glyco_hydro_3"/>
    <property type="match status" value="1"/>
</dbReference>
<evidence type="ECO:0000313" key="6">
    <source>
        <dbReference type="Proteomes" id="UP000809621"/>
    </source>
</evidence>
<feature type="domain" description="Glycoside hydrolase family 3 N-terminal" evidence="2">
    <location>
        <begin position="36"/>
        <end position="376"/>
    </location>
</feature>
<dbReference type="Gene3D" id="3.40.50.1700">
    <property type="entry name" value="Glycoside hydrolase family 3 C-terminal domain"/>
    <property type="match status" value="1"/>
</dbReference>
<evidence type="ECO:0000259" key="3">
    <source>
        <dbReference type="Pfam" id="PF01915"/>
    </source>
</evidence>
<dbReference type="PANTHER" id="PTHR30620:SF77">
    <property type="entry name" value="LYSOSOMAL BETA GLUCOSIDASE-LIKE"/>
    <property type="match status" value="1"/>
</dbReference>
<keyword evidence="1 5" id="KW-0378">Hydrolase</keyword>
<dbReference type="Gene3D" id="3.20.20.300">
    <property type="entry name" value="Glycoside hydrolase, family 3, N-terminal domain"/>
    <property type="match status" value="1"/>
</dbReference>
<dbReference type="Pfam" id="PF18559">
    <property type="entry name" value="Exop_C"/>
    <property type="match status" value="1"/>
</dbReference>
<dbReference type="PRINTS" id="PR00133">
    <property type="entry name" value="GLHYDRLASE3"/>
</dbReference>
<dbReference type="RefSeq" id="WP_205158776.1">
    <property type="nucleotide sequence ID" value="NZ_JAFEUM010000004.1"/>
</dbReference>
<evidence type="ECO:0000259" key="4">
    <source>
        <dbReference type="Pfam" id="PF18559"/>
    </source>
</evidence>
<dbReference type="InterPro" id="IPR036962">
    <property type="entry name" value="Glyco_hydro_3_N_sf"/>
</dbReference>
<dbReference type="InterPro" id="IPR036881">
    <property type="entry name" value="Glyco_hydro_3_C_sf"/>
</dbReference>
<feature type="domain" description="Glycoside hydrolase family 3 C-terminal" evidence="3">
    <location>
        <begin position="417"/>
        <end position="652"/>
    </location>
</feature>
<keyword evidence="6" id="KW-1185">Reference proteome</keyword>
<dbReference type="InterPro" id="IPR041443">
    <property type="entry name" value="Exop_C"/>
</dbReference>
<name>A0ABS2HMX3_9VIBR</name>
<gene>
    <name evidence="5" type="ORF">JQC93_12530</name>
</gene>
<sequence>MNESIPYFADWPRIDSAITQDPVIEREISQILSQMTLEEKVGQMIQPNLRGVTPELAKKYKLGSILNGGGTWINENKYATAEQWADKADEFWQALEDAYADRPFRIPFMWATDAVHGHNNVYDATLFPHNIGLGCTRDPDLIERIGEITAIEIAATGLDWTFAPTVAAPRDLRWGRTYEGYSEDSAITYHYAARMVKGLQGDGKSLRSDQKVISNVKHWLGDGGTYQGVDRGNNDYSEDLLRNLHAGGYFSGLNAGAQVVMSSFNTWVDDANYDLSASDGVSYNHKIHGSKYLLTDVLKMQMGFDGLIVTDWNGHAEVSKCTDDDATYCINAGNDILMITDQEHWVAAFEKTIADVESGAIPMARINDAVLRILRVKKRAGLWEKARPNKRSLSGIQNLIGAPEHRLVAREAVRKSLVLLKNNHNLLPLSLSQKVLLTGSAADDLTKQAGGWNLTWQGDENLASDFPNAVTVRGALEKELGSSNVIFDADLSSDFKDAKVAIVAFGEDPYAEMIGDIKPGHSLEFSTIKRRYAHDCEKITRLKEAGIKVIALFFSGRPLYMNQQINQCDAFVAAFLPGSEGLGITDVLLRDEEGNIKHDFVGSLSFSWPNRPDSFAVHRLLPHIENYQIHANEQDPRGEHAPLFEYGYGLSYANPSKRDLDHLALTEFEQDDSLSSEMHLFGVASVAGEFEMVVKDSHQQHHVSRNNPQQFEGLSTQPYNCLQQQDSILCEFENSDSALEIITADGDSQSLMTWIVEGQLCFDVKVYQAATHPVWLSMGEASTPIDISSQLSEQTHDFHTLSFRVHDVISMSQSERTTLFKLHSEGSAQFVVANVRLEPLVKEE</sequence>
<feature type="domain" description="ExoP galactose-binding-like" evidence="4">
    <location>
        <begin position="691"/>
        <end position="837"/>
    </location>
</feature>
<dbReference type="Proteomes" id="UP000809621">
    <property type="component" value="Unassembled WGS sequence"/>
</dbReference>
<evidence type="ECO:0000313" key="5">
    <source>
        <dbReference type="EMBL" id="MBM7037231.1"/>
    </source>
</evidence>
<dbReference type="InterPro" id="IPR002772">
    <property type="entry name" value="Glyco_hydro_3_C"/>
</dbReference>
<dbReference type="InterPro" id="IPR017853">
    <property type="entry name" value="GH"/>
</dbReference>